<gene>
    <name evidence="3" type="ORF">HNQ73_000032</name>
</gene>
<organism evidence="3 4">
    <name type="scientific">Chelatococcus composti</name>
    <dbReference type="NCBI Taxonomy" id="1743235"/>
    <lineage>
        <taxon>Bacteria</taxon>
        <taxon>Pseudomonadati</taxon>
        <taxon>Pseudomonadota</taxon>
        <taxon>Alphaproteobacteria</taxon>
        <taxon>Hyphomicrobiales</taxon>
        <taxon>Chelatococcaceae</taxon>
        <taxon>Chelatococcus</taxon>
    </lineage>
</organism>
<dbReference type="InterPro" id="IPR024370">
    <property type="entry name" value="PBP_domain"/>
</dbReference>
<sequence>MKLFETTRRAVMAIAVGAAFLGPAGAAGAQTAEKPFITVASTTSTEQSGLFKHLLPQFTEKTGIEVRVVAVGTGQALKIGERGDADVVFVHAKSAEEEFVAKGFGVERLEVMYNDFILVGPKSDPAGVRGTGDVVKAFQAIAEKKSPFVSRGDDSGTHKAELALWKLAAIDPKAGGSWYRETGSGMGPALNTAAGMDAYILADRGTWLSFKNRGDLAILVEGDDRLFNQYGIILVNPARHPHVKEKEARAFIDWVLSPEGQAAIASYKIEGEQLFFPNARKKGA</sequence>
<protein>
    <submittedName>
        <fullName evidence="3">Tungstate transport system substrate-binding protein</fullName>
    </submittedName>
</protein>
<dbReference type="SUPFAM" id="SSF53850">
    <property type="entry name" value="Periplasmic binding protein-like II"/>
    <property type="match status" value="1"/>
</dbReference>
<keyword evidence="1" id="KW-0732">Signal</keyword>
<dbReference type="Proteomes" id="UP000588017">
    <property type="component" value="Unassembled WGS sequence"/>
</dbReference>
<dbReference type="InterPro" id="IPR052738">
    <property type="entry name" value="ABC-Tungstate_binding"/>
</dbReference>
<keyword evidence="4" id="KW-1185">Reference proteome</keyword>
<evidence type="ECO:0000313" key="4">
    <source>
        <dbReference type="Proteomes" id="UP000588017"/>
    </source>
</evidence>
<evidence type="ECO:0000259" key="2">
    <source>
        <dbReference type="Pfam" id="PF12849"/>
    </source>
</evidence>
<evidence type="ECO:0000256" key="1">
    <source>
        <dbReference type="SAM" id="SignalP"/>
    </source>
</evidence>
<dbReference type="PANTHER" id="PTHR37945:SF1">
    <property type="entry name" value="EXTRACELLULAR TUNGSTATE BINDING PROTEIN"/>
    <property type="match status" value="1"/>
</dbReference>
<feature type="domain" description="PBP" evidence="2">
    <location>
        <begin position="33"/>
        <end position="259"/>
    </location>
</feature>
<reference evidence="3 4" key="1">
    <citation type="submission" date="2020-08" db="EMBL/GenBank/DDBJ databases">
        <title>Genomic Encyclopedia of Type Strains, Phase IV (KMG-IV): sequencing the most valuable type-strain genomes for metagenomic binning, comparative biology and taxonomic classification.</title>
        <authorList>
            <person name="Goeker M."/>
        </authorList>
    </citation>
    <scope>NUCLEOTIDE SEQUENCE [LARGE SCALE GENOMIC DNA]</scope>
    <source>
        <strain evidence="3 4">DSM 101465</strain>
    </source>
</reference>
<dbReference type="RefSeq" id="WP_244649833.1">
    <property type="nucleotide sequence ID" value="NZ_BMHX01000001.1"/>
</dbReference>
<feature type="chain" id="PRO_5032873245" evidence="1">
    <location>
        <begin position="27"/>
        <end position="284"/>
    </location>
</feature>
<comment type="caution">
    <text evidence="3">The sequence shown here is derived from an EMBL/GenBank/DDBJ whole genome shotgun (WGS) entry which is preliminary data.</text>
</comment>
<dbReference type="AlphaFoldDB" id="A0A841K6A7"/>
<dbReference type="Pfam" id="PF12849">
    <property type="entry name" value="PBP_like_2"/>
    <property type="match status" value="1"/>
</dbReference>
<dbReference type="EMBL" id="JACHEH010000001">
    <property type="protein sequence ID" value="MBB6166424.1"/>
    <property type="molecule type" value="Genomic_DNA"/>
</dbReference>
<accession>A0A841K6A7</accession>
<feature type="signal peptide" evidence="1">
    <location>
        <begin position="1"/>
        <end position="26"/>
    </location>
</feature>
<evidence type="ECO:0000313" key="3">
    <source>
        <dbReference type="EMBL" id="MBB6166424.1"/>
    </source>
</evidence>
<name>A0A841K6A7_9HYPH</name>
<dbReference type="Gene3D" id="3.40.190.10">
    <property type="entry name" value="Periplasmic binding protein-like II"/>
    <property type="match status" value="2"/>
</dbReference>
<dbReference type="PANTHER" id="PTHR37945">
    <property type="entry name" value="EXTRACELLULAR TUNGSTATE BINDING PROTEIN"/>
    <property type="match status" value="1"/>
</dbReference>
<proteinExistence type="predicted"/>